<dbReference type="GO" id="GO:0006635">
    <property type="term" value="P:fatty acid beta-oxidation"/>
    <property type="evidence" value="ECO:0007669"/>
    <property type="project" value="TreeGrafter"/>
</dbReference>
<reference evidence="3 4" key="2">
    <citation type="submission" date="2020-01" db="EMBL/GenBank/DDBJ databases">
        <title>Clostridiaceae sp. nov. isolated from the gut of human by culturomics.</title>
        <authorList>
            <person name="Chang Y."/>
        </authorList>
    </citation>
    <scope>NUCLEOTIDE SEQUENCE [LARGE SCALE GENOMIC DNA]</scope>
    <source>
        <strain evidence="3 4">DONG20-135</strain>
    </source>
</reference>
<dbReference type="PANTHER" id="PTHR11941">
    <property type="entry name" value="ENOYL-COA HYDRATASE-RELATED"/>
    <property type="match status" value="1"/>
</dbReference>
<dbReference type="AlphaFoldDB" id="A0A6N8UA60"/>
<dbReference type="GO" id="GO:0016836">
    <property type="term" value="F:hydro-lyase activity"/>
    <property type="evidence" value="ECO:0007669"/>
    <property type="project" value="UniProtKB-ARBA"/>
</dbReference>
<protein>
    <submittedName>
        <fullName evidence="3">Enoyl-CoA hydratase</fullName>
    </submittedName>
</protein>
<comment type="similarity">
    <text evidence="1">Belongs to the enoyl-CoA hydratase/isomerase family.</text>
</comment>
<reference evidence="3 4" key="1">
    <citation type="submission" date="2019-12" db="EMBL/GenBank/DDBJ databases">
        <authorList>
            <person name="Yang R."/>
        </authorList>
    </citation>
    <scope>NUCLEOTIDE SEQUENCE [LARGE SCALE GENOMIC DNA]</scope>
    <source>
        <strain evidence="3 4">DONG20-135</strain>
    </source>
</reference>
<accession>A0A6N8UA60</accession>
<gene>
    <name evidence="3" type="ORF">GSF08_10560</name>
</gene>
<proteinExistence type="inferred from homology"/>
<comment type="caution">
    <text evidence="3">The sequence shown here is derived from an EMBL/GenBank/DDBJ whole genome shotgun (WGS) entry which is preliminary data.</text>
</comment>
<dbReference type="InterPro" id="IPR001753">
    <property type="entry name" value="Enoyl-CoA_hydra/iso"/>
</dbReference>
<dbReference type="PANTHER" id="PTHR11941:SF54">
    <property type="entry name" value="ENOYL-COA HYDRATASE, MITOCHONDRIAL"/>
    <property type="match status" value="1"/>
</dbReference>
<dbReference type="EMBL" id="WUUQ01000006">
    <property type="protein sequence ID" value="MXQ74365.1"/>
    <property type="molecule type" value="Genomic_DNA"/>
</dbReference>
<dbReference type="Gene3D" id="1.10.12.10">
    <property type="entry name" value="Lyase 2-enoyl-coa Hydratase, Chain A, domain 2"/>
    <property type="match status" value="1"/>
</dbReference>
<evidence type="ECO:0000256" key="2">
    <source>
        <dbReference type="ARBA" id="ARBA00023239"/>
    </source>
</evidence>
<keyword evidence="2" id="KW-0456">Lyase</keyword>
<name>A0A6N8UA60_9FIRM</name>
<organism evidence="3 4">
    <name type="scientific">Copranaerobaculum intestinale</name>
    <dbReference type="NCBI Taxonomy" id="2692629"/>
    <lineage>
        <taxon>Bacteria</taxon>
        <taxon>Bacillati</taxon>
        <taxon>Bacillota</taxon>
        <taxon>Erysipelotrichia</taxon>
        <taxon>Erysipelotrichales</taxon>
        <taxon>Erysipelotrichaceae</taxon>
        <taxon>Copranaerobaculum</taxon>
    </lineage>
</organism>
<evidence type="ECO:0000313" key="3">
    <source>
        <dbReference type="EMBL" id="MXQ74365.1"/>
    </source>
</evidence>
<sequence>MDTVLLEMKEHIATITINRPKALNALSTEVLEDLNTALAQVCATKSIYALIITGAGDKSFVAGADIAEMKDKNVDEAATYGRFGNQIFRRIENFRCPVIAAINGFALGGGCELACACDIRIAADNAVFGQPEVGLGITPGFGGTQRLARLVGAGPAKEMIFTGRNIKADKALAIGLVNSVVPHDELMAAAEKMAANIAKNAPIAVANAKTAINEGLQTNIDAGINIEVKAFSACFATEDQRTGMNAFVNKEKVDAFANK</sequence>
<dbReference type="RefSeq" id="WP_160625743.1">
    <property type="nucleotide sequence ID" value="NZ_WUUQ01000006.1"/>
</dbReference>
<dbReference type="FunFam" id="1.10.12.10:FF:000001">
    <property type="entry name" value="Probable enoyl-CoA hydratase, mitochondrial"/>
    <property type="match status" value="1"/>
</dbReference>
<dbReference type="SUPFAM" id="SSF52096">
    <property type="entry name" value="ClpP/crotonase"/>
    <property type="match status" value="1"/>
</dbReference>
<dbReference type="Pfam" id="PF00378">
    <property type="entry name" value="ECH_1"/>
    <property type="match status" value="1"/>
</dbReference>
<dbReference type="Gene3D" id="3.90.226.10">
    <property type="entry name" value="2-enoyl-CoA Hydratase, Chain A, domain 1"/>
    <property type="match status" value="1"/>
</dbReference>
<dbReference type="Proteomes" id="UP000434036">
    <property type="component" value="Unassembled WGS sequence"/>
</dbReference>
<keyword evidence="4" id="KW-1185">Reference proteome</keyword>
<dbReference type="InterPro" id="IPR014748">
    <property type="entry name" value="Enoyl-CoA_hydra_C"/>
</dbReference>
<dbReference type="FunFam" id="3.90.226.10:FF:000009">
    <property type="entry name" value="Carnitinyl-CoA dehydratase"/>
    <property type="match status" value="1"/>
</dbReference>
<evidence type="ECO:0000313" key="4">
    <source>
        <dbReference type="Proteomes" id="UP000434036"/>
    </source>
</evidence>
<dbReference type="InterPro" id="IPR029045">
    <property type="entry name" value="ClpP/crotonase-like_dom_sf"/>
</dbReference>
<evidence type="ECO:0000256" key="1">
    <source>
        <dbReference type="ARBA" id="ARBA00005254"/>
    </source>
</evidence>
<dbReference type="CDD" id="cd06558">
    <property type="entry name" value="crotonase-like"/>
    <property type="match status" value="1"/>
</dbReference>